<sequence length="282" mass="31305">MTKKVFNILSSLISALLVLSCLPEPLPVDNIPKLETKIVVSSQIIPNTGLVVFVSKSIGALDAGDDSDPESLIEQIAISDALVTLSVDENLDTLENLGNGLYGNIILDWQNNVDYTLTVNTTSLGSVSAVTRLPDFVSFNEVSATIFDNGFDSLAQIAYRLNDPIGENYYMINVQRFRSSQELGNLVNPRIFTKLFDDKEFDGEEKAETFNVLFQEFSEGDSIAVSMANISKAYYDFLKVRSDNRFSFVEFAGEPINYPTNVQGGYGYFNLHTPDIRVFILE</sequence>
<dbReference type="EMBL" id="BHXQ01000005">
    <property type="protein sequence ID" value="GCC52665.1"/>
    <property type="molecule type" value="Genomic_DNA"/>
</dbReference>
<proteinExistence type="predicted"/>
<dbReference type="InterPro" id="IPR025345">
    <property type="entry name" value="DUF4249"/>
</dbReference>
<name>A0A401UCP8_9BACT</name>
<gene>
    <name evidence="2" type="ORF">SanaruYs_29030</name>
</gene>
<organism evidence="2 3">
    <name type="scientific">Chryseotalea sanaruensis</name>
    <dbReference type="NCBI Taxonomy" id="2482724"/>
    <lineage>
        <taxon>Bacteria</taxon>
        <taxon>Pseudomonadati</taxon>
        <taxon>Bacteroidota</taxon>
        <taxon>Cytophagia</taxon>
        <taxon>Cytophagales</taxon>
        <taxon>Chryseotaleaceae</taxon>
        <taxon>Chryseotalea</taxon>
    </lineage>
</organism>
<evidence type="ECO:0000256" key="1">
    <source>
        <dbReference type="SAM" id="SignalP"/>
    </source>
</evidence>
<protein>
    <submittedName>
        <fullName evidence="2">DUF4249 domain-containing protein</fullName>
    </submittedName>
</protein>
<dbReference type="PROSITE" id="PS51257">
    <property type="entry name" value="PROKAR_LIPOPROTEIN"/>
    <property type="match status" value="1"/>
</dbReference>
<dbReference type="OrthoDB" id="1077294at2"/>
<accession>A0A401UCP8</accession>
<keyword evidence="3" id="KW-1185">Reference proteome</keyword>
<feature type="chain" id="PRO_5019513720" evidence="1">
    <location>
        <begin position="21"/>
        <end position="282"/>
    </location>
</feature>
<evidence type="ECO:0000313" key="3">
    <source>
        <dbReference type="Proteomes" id="UP000288227"/>
    </source>
</evidence>
<comment type="caution">
    <text evidence="2">The sequence shown here is derived from an EMBL/GenBank/DDBJ whole genome shotgun (WGS) entry which is preliminary data.</text>
</comment>
<dbReference type="AlphaFoldDB" id="A0A401UCP8"/>
<evidence type="ECO:0000313" key="2">
    <source>
        <dbReference type="EMBL" id="GCC52665.1"/>
    </source>
</evidence>
<reference evidence="2 3" key="1">
    <citation type="submission" date="2018-11" db="EMBL/GenBank/DDBJ databases">
        <title>Chryseotalea sanarue gen. nov., sp., nov., a member of the family Cytophagaceae, isolated from a brackish lake in Hamamatsu Japan.</title>
        <authorList>
            <person name="Maejima Y."/>
            <person name="Iino T."/>
            <person name="Muraguchi Y."/>
            <person name="Fukuda K."/>
            <person name="Ohkuma M."/>
            <person name="Moriuchi R."/>
            <person name="Dohra H."/>
            <person name="Kimbara K."/>
            <person name="Shintani M."/>
        </authorList>
    </citation>
    <scope>NUCLEOTIDE SEQUENCE [LARGE SCALE GENOMIC DNA]</scope>
    <source>
        <strain evidence="2 3">Ys</strain>
    </source>
</reference>
<dbReference type="Proteomes" id="UP000288227">
    <property type="component" value="Unassembled WGS sequence"/>
</dbReference>
<keyword evidence="1" id="KW-0732">Signal</keyword>
<feature type="signal peptide" evidence="1">
    <location>
        <begin position="1"/>
        <end position="20"/>
    </location>
</feature>
<dbReference type="Pfam" id="PF14054">
    <property type="entry name" value="DUF4249"/>
    <property type="match status" value="1"/>
</dbReference>
<dbReference type="RefSeq" id="WP_127123319.1">
    <property type="nucleotide sequence ID" value="NZ_BHXQ01000005.1"/>
</dbReference>